<reference evidence="14" key="1">
    <citation type="submission" date="2022-07" db="EMBL/GenBank/DDBJ databases">
        <title>Characterization of the Novel Bacterium Alteromonas immobilis LMIT006 and Alteromonas gregis LMIT007.</title>
        <authorList>
            <person name="Lin X."/>
        </authorList>
    </citation>
    <scope>NUCLEOTIDE SEQUENCE</scope>
    <source>
        <strain evidence="14">LMIT007</strain>
    </source>
</reference>
<dbReference type="GO" id="GO:0009103">
    <property type="term" value="P:lipopolysaccharide biosynthetic process"/>
    <property type="evidence" value="ECO:0007669"/>
    <property type="project" value="UniProtKB-UniRule"/>
</dbReference>
<evidence type="ECO:0000256" key="5">
    <source>
        <dbReference type="ARBA" id="ARBA00013066"/>
    </source>
</evidence>
<feature type="binding site" evidence="13">
    <location>
        <position position="32"/>
    </location>
    <ligand>
        <name>substrate</name>
    </ligand>
</feature>
<evidence type="ECO:0000256" key="7">
    <source>
        <dbReference type="ARBA" id="ARBA00022723"/>
    </source>
</evidence>
<dbReference type="RefSeq" id="WP_254101538.1">
    <property type="nucleotide sequence ID" value="NZ_JANATA010000019.1"/>
</dbReference>
<evidence type="ECO:0000256" key="1">
    <source>
        <dbReference type="ARBA" id="ARBA00000898"/>
    </source>
</evidence>
<proteinExistence type="inferred from homology"/>
<keyword evidence="7 12" id="KW-0479">Metal-binding</keyword>
<evidence type="ECO:0000256" key="6">
    <source>
        <dbReference type="ARBA" id="ARBA00020092"/>
    </source>
</evidence>
<organism evidence="14 15">
    <name type="scientific">Opacimonas viscosa</name>
    <dbReference type="NCBI Taxonomy" id="2961944"/>
    <lineage>
        <taxon>Bacteria</taxon>
        <taxon>Pseudomonadati</taxon>
        <taxon>Pseudomonadota</taxon>
        <taxon>Gammaproteobacteria</taxon>
        <taxon>Alteromonadales</taxon>
        <taxon>Alteromonadaceae</taxon>
        <taxon>Opacimonas</taxon>
    </lineage>
</organism>
<dbReference type="SFLD" id="SFLDG01138">
    <property type="entry name" value="C1.6.2:_Deoxy-d-mannose-octulo"/>
    <property type="match status" value="1"/>
</dbReference>
<comment type="similarity">
    <text evidence="3 12">Belongs to the KdsC family.</text>
</comment>
<dbReference type="NCBIfam" id="NF007019">
    <property type="entry name" value="PRK09484.1"/>
    <property type="match status" value="1"/>
</dbReference>
<gene>
    <name evidence="14" type="primary">kdsC</name>
    <name evidence="14" type="ORF">NLF92_10290</name>
</gene>
<keyword evidence="9 12" id="KW-0460">Magnesium</keyword>
<comment type="caution">
    <text evidence="14">The sequence shown here is derived from an EMBL/GenBank/DDBJ whole genome shotgun (WGS) entry which is preliminary data.</text>
</comment>
<evidence type="ECO:0000256" key="13">
    <source>
        <dbReference type="PIRSR" id="PIRSR006118-2"/>
    </source>
</evidence>
<dbReference type="InterPro" id="IPR050793">
    <property type="entry name" value="CMP-NeuNAc_synthase"/>
</dbReference>
<dbReference type="InterPro" id="IPR023214">
    <property type="entry name" value="HAD_sf"/>
</dbReference>
<feature type="binding site" evidence="13">
    <location>
        <position position="123"/>
    </location>
    <ligand>
        <name>Mg(2+)</name>
        <dbReference type="ChEBI" id="CHEBI:18420"/>
    </ligand>
</feature>
<dbReference type="InterPro" id="IPR036412">
    <property type="entry name" value="HAD-like_sf"/>
</dbReference>
<dbReference type="PANTHER" id="PTHR21485">
    <property type="entry name" value="HAD SUPERFAMILY MEMBERS CMAS AND KDSC"/>
    <property type="match status" value="1"/>
</dbReference>
<accession>A0AA41WZF7</accession>
<dbReference type="SFLD" id="SFLDS00003">
    <property type="entry name" value="Haloacid_Dehalogenase"/>
    <property type="match status" value="1"/>
</dbReference>
<keyword evidence="15" id="KW-1185">Reference proteome</keyword>
<evidence type="ECO:0000256" key="10">
    <source>
        <dbReference type="ARBA" id="ARBA00022985"/>
    </source>
</evidence>
<dbReference type="SFLD" id="SFLDG01136">
    <property type="entry name" value="C1.6:_Phosphoserine_Phosphatas"/>
    <property type="match status" value="1"/>
</dbReference>
<dbReference type="SUPFAM" id="SSF56784">
    <property type="entry name" value="HAD-like"/>
    <property type="match status" value="1"/>
</dbReference>
<dbReference type="CDD" id="cd01630">
    <property type="entry name" value="HAD_KDO-like"/>
    <property type="match status" value="1"/>
</dbReference>
<dbReference type="InterPro" id="IPR010023">
    <property type="entry name" value="KdsC_fam"/>
</dbReference>
<evidence type="ECO:0000313" key="14">
    <source>
        <dbReference type="EMBL" id="MCP3429334.1"/>
    </source>
</evidence>
<dbReference type="GO" id="GO:0019143">
    <property type="term" value="F:3-deoxy-manno-octulosonate-8-phosphatase activity"/>
    <property type="evidence" value="ECO:0007669"/>
    <property type="project" value="UniProtKB-UniRule"/>
</dbReference>
<dbReference type="Proteomes" id="UP001165413">
    <property type="component" value="Unassembled WGS sequence"/>
</dbReference>
<dbReference type="GO" id="GO:0046872">
    <property type="term" value="F:metal ion binding"/>
    <property type="evidence" value="ECO:0007669"/>
    <property type="project" value="UniProtKB-UniRule"/>
</dbReference>
<evidence type="ECO:0000256" key="4">
    <source>
        <dbReference type="ARBA" id="ARBA00011881"/>
    </source>
</evidence>
<dbReference type="EC" id="3.1.3.45" evidence="5 12"/>
<comment type="catalytic activity">
    <reaction evidence="1 12">
        <text>3-deoxy-alpha-D-manno-2-octulosonate-8-phosphate + H2O = 3-deoxy-alpha-D-manno-oct-2-ulosonate + phosphate</text>
        <dbReference type="Rhea" id="RHEA:11500"/>
        <dbReference type="ChEBI" id="CHEBI:15377"/>
        <dbReference type="ChEBI" id="CHEBI:43474"/>
        <dbReference type="ChEBI" id="CHEBI:85985"/>
        <dbReference type="ChEBI" id="CHEBI:85986"/>
        <dbReference type="EC" id="3.1.3.45"/>
    </reaction>
</comment>
<dbReference type="FunFam" id="3.40.50.1000:FF:000029">
    <property type="entry name" value="3-deoxy-D-manno-octulosonate 8-phosphate phosphatase KdsC"/>
    <property type="match status" value="1"/>
</dbReference>
<name>A0AA41WZF7_9ALTE</name>
<keyword evidence="8 12" id="KW-0378">Hydrolase</keyword>
<sequence length="186" mass="19892">MTNHTVKTLYTDLDINLYHTLKNIRLLVCDVDGIFSDGRIYLGNAGEELKAFHTKDGYGIKSLQSIGVAVAIITGRSSLIVEQRMQALGVKHIIQGCETKGQALADLLASQGLKPEQVAAMGDDMPDVGMFELAAVKITVADGHPMVKQQANWITTLSGGFGAVREVTDTLLQAQGNLSDIHGASV</sequence>
<dbReference type="NCBIfam" id="TIGR01670">
    <property type="entry name" value="KdsC-phosphatas"/>
    <property type="match status" value="1"/>
</dbReference>
<comment type="subunit">
    <text evidence="4 12">Homotetramer.</text>
</comment>
<dbReference type="EMBL" id="JANATA010000019">
    <property type="protein sequence ID" value="MCP3429334.1"/>
    <property type="molecule type" value="Genomic_DNA"/>
</dbReference>
<evidence type="ECO:0000256" key="12">
    <source>
        <dbReference type="PIRNR" id="PIRNR006118"/>
    </source>
</evidence>
<evidence type="ECO:0000256" key="11">
    <source>
        <dbReference type="ARBA" id="ARBA00031051"/>
    </source>
</evidence>
<dbReference type="PANTHER" id="PTHR21485:SF6">
    <property type="entry name" value="N-ACYLNEURAMINATE CYTIDYLYLTRANSFERASE-RELATED"/>
    <property type="match status" value="1"/>
</dbReference>
<dbReference type="GO" id="GO:0008781">
    <property type="term" value="F:N-acylneuraminate cytidylyltransferase activity"/>
    <property type="evidence" value="ECO:0007669"/>
    <property type="project" value="TreeGrafter"/>
</dbReference>
<comment type="cofactor">
    <cofactor evidence="2 12 13">
        <name>Mg(2+)</name>
        <dbReference type="ChEBI" id="CHEBI:18420"/>
    </cofactor>
</comment>
<dbReference type="PIRSF" id="PIRSF006118">
    <property type="entry name" value="KDO8-P_Ptase"/>
    <property type="match status" value="1"/>
</dbReference>
<feature type="binding site" evidence="13">
    <location>
        <position position="30"/>
    </location>
    <ligand>
        <name>Mg(2+)</name>
        <dbReference type="ChEBI" id="CHEBI:18420"/>
    </ligand>
</feature>
<evidence type="ECO:0000256" key="3">
    <source>
        <dbReference type="ARBA" id="ARBA00005893"/>
    </source>
</evidence>
<dbReference type="Pfam" id="PF08282">
    <property type="entry name" value="Hydrolase_3"/>
    <property type="match status" value="1"/>
</dbReference>
<evidence type="ECO:0000256" key="9">
    <source>
        <dbReference type="ARBA" id="ARBA00022842"/>
    </source>
</evidence>
<evidence type="ECO:0000256" key="8">
    <source>
        <dbReference type="ARBA" id="ARBA00022801"/>
    </source>
</evidence>
<evidence type="ECO:0000313" key="15">
    <source>
        <dbReference type="Proteomes" id="UP001165413"/>
    </source>
</evidence>
<dbReference type="AlphaFoldDB" id="A0AA41WZF7"/>
<comment type="function">
    <text evidence="12">Catalyzes the hydrolysis of 3-deoxy-D-manno-octulosonate 8-phosphate (KDO 8-P) to 3-deoxy-D-manno-octulosonate (KDO) and inorganic phosphate.</text>
</comment>
<keyword evidence="10 12" id="KW-0448">Lipopolysaccharide biosynthesis</keyword>
<protein>
    <recommendedName>
        <fullName evidence="6 12">3-deoxy-D-manno-octulosonate 8-phosphate phosphatase KdsC</fullName>
        <ecNumber evidence="5 12">3.1.3.45</ecNumber>
    </recommendedName>
    <alternativeName>
        <fullName evidence="11 12">KDO 8-P phosphatase</fullName>
    </alternativeName>
</protein>
<evidence type="ECO:0000256" key="2">
    <source>
        <dbReference type="ARBA" id="ARBA00001946"/>
    </source>
</evidence>
<dbReference type="Gene3D" id="3.40.50.1000">
    <property type="entry name" value="HAD superfamily/HAD-like"/>
    <property type="match status" value="1"/>
</dbReference>